<feature type="transmembrane region" description="Helical" evidence="9">
    <location>
        <begin position="49"/>
        <end position="69"/>
    </location>
</feature>
<evidence type="ECO:0000256" key="4">
    <source>
        <dbReference type="ARBA" id="ARBA00022692"/>
    </source>
</evidence>
<evidence type="ECO:0000256" key="2">
    <source>
        <dbReference type="ARBA" id="ARBA00022448"/>
    </source>
</evidence>
<organism evidence="10 11">
    <name type="scientific">Pseudolabrys taiwanensis</name>
    <dbReference type="NCBI Taxonomy" id="331696"/>
    <lineage>
        <taxon>Bacteria</taxon>
        <taxon>Pseudomonadati</taxon>
        <taxon>Pseudomonadota</taxon>
        <taxon>Alphaproteobacteria</taxon>
        <taxon>Hyphomicrobiales</taxon>
        <taxon>Xanthobacteraceae</taxon>
        <taxon>Pseudolabrys</taxon>
    </lineage>
</organism>
<feature type="transmembrane region" description="Helical" evidence="9">
    <location>
        <begin position="81"/>
        <end position="100"/>
    </location>
</feature>
<dbReference type="OrthoDB" id="9807115at2"/>
<sequence length="271" mass="28847">MVLFIISVGLSITMGLMGFVNLAHGAFAMAGGYLVVTLTRSWGVPFLPSLLIAAVVVGVASIPFERLLYSRLYKATELDQVLLTIGLAFMAIASYTYFYGPSPLTVPLPSFLTGQIDIGVRTVPTYRAFTIVVGAVLIALLWYGFERTNIGAKIRAAVDNRRMAQSVGINVDRLFTLTFALGSGLAAFGGGLAIQTFGLTPSFAVLYLVFFLIIVSVGGLGSLKGTLIASILLGVFDIGGKYLYSDAGGFFIYVLTVLVLLIKPAGLYGRE</sequence>
<name>A0A346A3V7_9HYPH</name>
<reference evidence="10 11" key="1">
    <citation type="submission" date="2018-07" db="EMBL/GenBank/DDBJ databases">
        <authorList>
            <person name="Quirk P.G."/>
            <person name="Krulwich T.A."/>
        </authorList>
    </citation>
    <scope>NUCLEOTIDE SEQUENCE [LARGE SCALE GENOMIC DNA]</scope>
    <source>
        <strain evidence="10 11">CC-BB4</strain>
    </source>
</reference>
<feature type="transmembrane region" description="Helical" evidence="9">
    <location>
        <begin position="126"/>
        <end position="145"/>
    </location>
</feature>
<evidence type="ECO:0000256" key="7">
    <source>
        <dbReference type="ARBA" id="ARBA00023136"/>
    </source>
</evidence>
<dbReference type="KEGG" id="ptaw:DW352_04315"/>
<proteinExistence type="inferred from homology"/>
<comment type="subcellular location">
    <subcellularLocation>
        <location evidence="1">Cell membrane</location>
        <topology evidence="1">Multi-pass membrane protein</topology>
    </subcellularLocation>
</comment>
<evidence type="ECO:0000256" key="8">
    <source>
        <dbReference type="ARBA" id="ARBA00037998"/>
    </source>
</evidence>
<comment type="similarity">
    <text evidence="8">Belongs to the binding-protein-dependent transport system permease family. LivHM subfamily.</text>
</comment>
<keyword evidence="6 9" id="KW-1133">Transmembrane helix</keyword>
<evidence type="ECO:0000256" key="1">
    <source>
        <dbReference type="ARBA" id="ARBA00004651"/>
    </source>
</evidence>
<feature type="transmembrane region" description="Helical" evidence="9">
    <location>
        <begin position="174"/>
        <end position="197"/>
    </location>
</feature>
<keyword evidence="2" id="KW-0813">Transport</keyword>
<dbReference type="EMBL" id="CP031417">
    <property type="protein sequence ID" value="AXK83854.1"/>
    <property type="molecule type" value="Genomic_DNA"/>
</dbReference>
<keyword evidence="3" id="KW-1003">Cell membrane</keyword>
<dbReference type="GO" id="GO:0005886">
    <property type="term" value="C:plasma membrane"/>
    <property type="evidence" value="ECO:0007669"/>
    <property type="project" value="UniProtKB-SubCell"/>
</dbReference>
<feature type="transmembrane region" description="Helical" evidence="9">
    <location>
        <begin position="203"/>
        <end position="220"/>
    </location>
</feature>
<gene>
    <name evidence="10" type="ORF">DW352_04315</name>
</gene>
<keyword evidence="11" id="KW-1185">Reference proteome</keyword>
<accession>A0A346A3V7</accession>
<evidence type="ECO:0000256" key="5">
    <source>
        <dbReference type="ARBA" id="ARBA00022970"/>
    </source>
</evidence>
<evidence type="ECO:0000313" key="10">
    <source>
        <dbReference type="EMBL" id="AXK83854.1"/>
    </source>
</evidence>
<evidence type="ECO:0000256" key="3">
    <source>
        <dbReference type="ARBA" id="ARBA00022475"/>
    </source>
</evidence>
<dbReference type="GO" id="GO:0006865">
    <property type="term" value="P:amino acid transport"/>
    <property type="evidence" value="ECO:0007669"/>
    <property type="project" value="UniProtKB-KW"/>
</dbReference>
<dbReference type="PANTHER" id="PTHR11795:SF442">
    <property type="entry name" value="ABC TRANSPORTER ATP-BINDING PROTEIN"/>
    <property type="match status" value="1"/>
</dbReference>
<dbReference type="AlphaFoldDB" id="A0A346A3V7"/>
<dbReference type="InterPro" id="IPR052157">
    <property type="entry name" value="BCAA_transport_permease"/>
</dbReference>
<dbReference type="PANTHER" id="PTHR11795">
    <property type="entry name" value="BRANCHED-CHAIN AMINO ACID TRANSPORT SYSTEM PERMEASE PROTEIN LIVH"/>
    <property type="match status" value="1"/>
</dbReference>
<dbReference type="GO" id="GO:0022857">
    <property type="term" value="F:transmembrane transporter activity"/>
    <property type="evidence" value="ECO:0007669"/>
    <property type="project" value="InterPro"/>
</dbReference>
<keyword evidence="4 9" id="KW-0812">Transmembrane</keyword>
<evidence type="ECO:0000256" key="6">
    <source>
        <dbReference type="ARBA" id="ARBA00022989"/>
    </source>
</evidence>
<feature type="transmembrane region" description="Helical" evidence="9">
    <location>
        <begin position="250"/>
        <end position="269"/>
    </location>
</feature>
<dbReference type="CDD" id="cd06582">
    <property type="entry name" value="TM_PBP1_LivH_like"/>
    <property type="match status" value="1"/>
</dbReference>
<keyword evidence="7 9" id="KW-0472">Membrane</keyword>
<keyword evidence="5" id="KW-0029">Amino-acid transport</keyword>
<evidence type="ECO:0000313" key="11">
    <source>
        <dbReference type="Proteomes" id="UP000254889"/>
    </source>
</evidence>
<dbReference type="Pfam" id="PF02653">
    <property type="entry name" value="BPD_transp_2"/>
    <property type="match status" value="1"/>
</dbReference>
<evidence type="ECO:0000256" key="9">
    <source>
        <dbReference type="SAM" id="Phobius"/>
    </source>
</evidence>
<dbReference type="InterPro" id="IPR001851">
    <property type="entry name" value="ABC_transp_permease"/>
</dbReference>
<dbReference type="Proteomes" id="UP000254889">
    <property type="component" value="Chromosome"/>
</dbReference>
<protein>
    <submittedName>
        <fullName evidence="10">Branched-chain amino acid ABC transporter permease</fullName>
    </submittedName>
</protein>